<dbReference type="SUPFAM" id="SSF47413">
    <property type="entry name" value="lambda repressor-like DNA-binding domains"/>
    <property type="match status" value="1"/>
</dbReference>
<dbReference type="GO" id="GO:0000976">
    <property type="term" value="F:transcription cis-regulatory region binding"/>
    <property type="evidence" value="ECO:0007669"/>
    <property type="project" value="TreeGrafter"/>
</dbReference>
<dbReference type="InterPro" id="IPR000843">
    <property type="entry name" value="HTH_LacI"/>
</dbReference>
<evidence type="ECO:0000256" key="3">
    <source>
        <dbReference type="ARBA" id="ARBA00023163"/>
    </source>
</evidence>
<proteinExistence type="predicted"/>
<evidence type="ECO:0000256" key="2">
    <source>
        <dbReference type="ARBA" id="ARBA00023125"/>
    </source>
</evidence>
<dbReference type="CDD" id="cd01392">
    <property type="entry name" value="HTH_LacI"/>
    <property type="match status" value="1"/>
</dbReference>
<evidence type="ECO:0000313" key="7">
    <source>
        <dbReference type="Proteomes" id="UP000515909"/>
    </source>
</evidence>
<keyword evidence="3" id="KW-0804">Transcription</keyword>
<name>A0A7G8TCV0_9FIRM</name>
<dbReference type="InterPro" id="IPR001761">
    <property type="entry name" value="Peripla_BP/Lac1_sug-bd_dom"/>
</dbReference>
<protein>
    <submittedName>
        <fullName evidence="6">LacI family DNA-binding transcriptional regulator</fullName>
    </submittedName>
</protein>
<feature type="domain" description="HTH cro/C1-type" evidence="5">
    <location>
        <begin position="22"/>
        <end position="49"/>
    </location>
</feature>
<dbReference type="GO" id="GO:0003700">
    <property type="term" value="F:DNA-binding transcription factor activity"/>
    <property type="evidence" value="ECO:0007669"/>
    <property type="project" value="TreeGrafter"/>
</dbReference>
<evidence type="ECO:0000259" key="5">
    <source>
        <dbReference type="PROSITE" id="PS50943"/>
    </source>
</evidence>
<evidence type="ECO:0000256" key="1">
    <source>
        <dbReference type="ARBA" id="ARBA00023015"/>
    </source>
</evidence>
<reference evidence="6 7" key="1">
    <citation type="submission" date="2020-08" db="EMBL/GenBank/DDBJ databases">
        <title>The isolate Caproiciproducens sp. 7D4C2 produces n-caproate at mildly acidic conditions from hexoses: genome and rBOX comparison with related strains and chain-elongating bacteria.</title>
        <authorList>
            <person name="Esquivel-Elizondo S."/>
            <person name="Bagci C."/>
            <person name="Temovska M."/>
            <person name="Jeon B.S."/>
            <person name="Bessarab I."/>
            <person name="Williams R.B.H."/>
            <person name="Huson D.H."/>
            <person name="Angenent L.T."/>
        </authorList>
    </citation>
    <scope>NUCLEOTIDE SEQUENCE [LARGE SCALE GENOMIC DNA]</scope>
    <source>
        <strain evidence="6 7">7D4C2</strain>
    </source>
</reference>
<keyword evidence="2 6" id="KW-0238">DNA-binding</keyword>
<keyword evidence="1" id="KW-0805">Transcription regulation</keyword>
<evidence type="ECO:0000259" key="4">
    <source>
        <dbReference type="PROSITE" id="PS50932"/>
    </source>
</evidence>
<evidence type="ECO:0000313" key="6">
    <source>
        <dbReference type="EMBL" id="QNK41441.1"/>
    </source>
</evidence>
<gene>
    <name evidence="6" type="ORF">HCR03_03950</name>
</gene>
<dbReference type="EMBL" id="CP060286">
    <property type="protein sequence ID" value="QNK41441.1"/>
    <property type="molecule type" value="Genomic_DNA"/>
</dbReference>
<dbReference type="Pfam" id="PF00356">
    <property type="entry name" value="LacI"/>
    <property type="match status" value="1"/>
</dbReference>
<dbReference type="PANTHER" id="PTHR30146:SF145">
    <property type="entry name" value="RIBOSE OPERON REPRESSOR"/>
    <property type="match status" value="1"/>
</dbReference>
<dbReference type="SMART" id="SM00354">
    <property type="entry name" value="HTH_LACI"/>
    <property type="match status" value="1"/>
</dbReference>
<dbReference type="Gene3D" id="1.10.260.40">
    <property type="entry name" value="lambda repressor-like DNA-binding domains"/>
    <property type="match status" value="1"/>
</dbReference>
<dbReference type="Pfam" id="PF00532">
    <property type="entry name" value="Peripla_BP_1"/>
    <property type="match status" value="1"/>
</dbReference>
<organism evidence="6 7">
    <name type="scientific">Caproicibacter fermentans</name>
    <dbReference type="NCBI Taxonomy" id="2576756"/>
    <lineage>
        <taxon>Bacteria</taxon>
        <taxon>Bacillati</taxon>
        <taxon>Bacillota</taxon>
        <taxon>Clostridia</taxon>
        <taxon>Eubacteriales</taxon>
        <taxon>Acutalibacteraceae</taxon>
        <taxon>Caproicibacter</taxon>
    </lineage>
</organism>
<dbReference type="Proteomes" id="UP000515909">
    <property type="component" value="Chromosome"/>
</dbReference>
<feature type="domain" description="HTH lacI-type" evidence="4">
    <location>
        <begin position="26"/>
        <end position="81"/>
    </location>
</feature>
<sequence>MRLYLDNGDMNRKWEKDMGVFKESNVTIGQVAAAAGVSKTTISRYLNGKFDYMSKETRKRIQSVIEQMNYHPSNIARSLKSRNSRAIGCVIADISSPFSSILLKGINDICNASGYQVLFSNIDNQPDKELKSVQELLNNRVDGLIINTTGQNDDVLTELSGRGIPIVLADRCIAEKNVLDTVTTENYHVTYSCIRHLYEEGFQKVAFFTQGNRRISPRVIRYEAYLNAMKEIFQLDGSRTFYRLKENDAEDCASQLTRFTEQFPEERLAVFCVNGVTMLNVLHAMQRHGFLITERFGICGFDDWGWASLIPPGITTITQDSYAVGVQAAKIMLKRIHQKKKAAPVYIELPNQLCIRGSTDPRAAKKFML</sequence>
<dbReference type="KEGG" id="cfem:HCR03_03950"/>
<dbReference type="InterPro" id="IPR010982">
    <property type="entry name" value="Lambda_DNA-bd_dom_sf"/>
</dbReference>
<dbReference type="CDD" id="cd06283">
    <property type="entry name" value="PBP1_RegR_EndR_KdgR-like"/>
    <property type="match status" value="1"/>
</dbReference>
<dbReference type="Gene3D" id="3.40.50.2300">
    <property type="match status" value="2"/>
</dbReference>
<dbReference type="InterPro" id="IPR001387">
    <property type="entry name" value="Cro/C1-type_HTH"/>
</dbReference>
<dbReference type="PROSITE" id="PS50932">
    <property type="entry name" value="HTH_LACI_2"/>
    <property type="match status" value="1"/>
</dbReference>
<dbReference type="PROSITE" id="PS50943">
    <property type="entry name" value="HTH_CROC1"/>
    <property type="match status" value="1"/>
</dbReference>
<accession>A0A7G8TCV0</accession>
<dbReference type="SUPFAM" id="SSF53822">
    <property type="entry name" value="Periplasmic binding protein-like I"/>
    <property type="match status" value="1"/>
</dbReference>
<dbReference type="RefSeq" id="WP_187036724.1">
    <property type="nucleotide sequence ID" value="NZ_CP060286.1"/>
</dbReference>
<dbReference type="PANTHER" id="PTHR30146">
    <property type="entry name" value="LACI-RELATED TRANSCRIPTIONAL REPRESSOR"/>
    <property type="match status" value="1"/>
</dbReference>
<dbReference type="InterPro" id="IPR028082">
    <property type="entry name" value="Peripla_BP_I"/>
</dbReference>
<dbReference type="AlphaFoldDB" id="A0A7G8TCV0"/>